<dbReference type="Proteomes" id="UP000283509">
    <property type="component" value="Unassembled WGS sequence"/>
</dbReference>
<reference evidence="3 4" key="2">
    <citation type="submission" date="2019-01" db="EMBL/GenBank/DDBJ databases">
        <title>The decoding of complex shrimp genome reveals the adaptation for benthos swimmer, frequently molting mechanism and breeding impact on genome.</title>
        <authorList>
            <person name="Sun Y."/>
            <person name="Gao Y."/>
            <person name="Yu Y."/>
        </authorList>
    </citation>
    <scope>NUCLEOTIDE SEQUENCE [LARGE SCALE GENOMIC DNA]</scope>
    <source>
        <tissue evidence="3">Muscle</tissue>
    </source>
</reference>
<comment type="caution">
    <text evidence="3">The sequence shown here is derived from an EMBL/GenBank/DDBJ whole genome shotgun (WGS) entry which is preliminary data.</text>
</comment>
<name>A0A3R7PF79_PENVA</name>
<evidence type="ECO:0000256" key="1">
    <source>
        <dbReference type="SAM" id="MobiDB-lite"/>
    </source>
</evidence>
<feature type="compositionally biased region" description="Basic residues" evidence="1">
    <location>
        <begin position="22"/>
        <end position="33"/>
    </location>
</feature>
<protein>
    <recommendedName>
        <fullName evidence="2">DUF4614 domain-containing protein</fullName>
    </recommendedName>
</protein>
<dbReference type="InterPro" id="IPR040120">
    <property type="entry name" value="C19orf44-like"/>
</dbReference>
<gene>
    <name evidence="3" type="ORF">C7M84_021800</name>
</gene>
<reference evidence="3 4" key="1">
    <citation type="submission" date="2018-04" db="EMBL/GenBank/DDBJ databases">
        <authorList>
            <person name="Zhang X."/>
            <person name="Yuan J."/>
            <person name="Li F."/>
            <person name="Xiang J."/>
        </authorList>
    </citation>
    <scope>NUCLEOTIDE SEQUENCE [LARGE SCALE GENOMIC DNA]</scope>
    <source>
        <tissue evidence="3">Muscle</tissue>
    </source>
</reference>
<proteinExistence type="predicted"/>
<feature type="domain" description="DUF4614" evidence="2">
    <location>
        <begin position="89"/>
        <end position="137"/>
    </location>
</feature>
<evidence type="ECO:0000313" key="3">
    <source>
        <dbReference type="EMBL" id="ROT84942.1"/>
    </source>
</evidence>
<feature type="region of interest" description="Disordered" evidence="1">
    <location>
        <begin position="1"/>
        <end position="33"/>
    </location>
</feature>
<dbReference type="AlphaFoldDB" id="A0A3R7PF79"/>
<accession>A0A3R7PF79</accession>
<dbReference type="InterPro" id="IPR027884">
    <property type="entry name" value="DUF4614"/>
</dbReference>
<dbReference type="EMBL" id="QCYY01000465">
    <property type="protein sequence ID" value="ROT84942.1"/>
    <property type="molecule type" value="Genomic_DNA"/>
</dbReference>
<dbReference type="PANTHER" id="PTHR22409">
    <property type="entry name" value="CHROMOSOME 19 OPEN READING FRAME 44"/>
    <property type="match status" value="1"/>
</dbReference>
<dbReference type="PANTHER" id="PTHR22409:SF2">
    <property type="entry name" value="CHROMOSOME 19 OPEN READING FRAME 44"/>
    <property type="match status" value="1"/>
</dbReference>
<dbReference type="Pfam" id="PF15391">
    <property type="entry name" value="DUF4614"/>
    <property type="match status" value="1"/>
</dbReference>
<evidence type="ECO:0000259" key="2">
    <source>
        <dbReference type="Pfam" id="PF15391"/>
    </source>
</evidence>
<feature type="compositionally biased region" description="Polar residues" evidence="1">
    <location>
        <begin position="1"/>
        <end position="14"/>
    </location>
</feature>
<sequence length="159" mass="18616">MYSLTPSLASGSETSSEEDRSYRHRPSRRHRHKQKHYFNPWELPPYMNPWMAVRPPQQPYFTTIGPIETSFMPRVSEGSFPMRSIVGADELLRQQVALTRQFLDSQKSLYHAYTATLTSSHHYTSLLETEKYIAARKKPPLTFDEAYKMVKEEMKASKR</sequence>
<organism evidence="3 4">
    <name type="scientific">Penaeus vannamei</name>
    <name type="common">Whiteleg shrimp</name>
    <name type="synonym">Litopenaeus vannamei</name>
    <dbReference type="NCBI Taxonomy" id="6689"/>
    <lineage>
        <taxon>Eukaryota</taxon>
        <taxon>Metazoa</taxon>
        <taxon>Ecdysozoa</taxon>
        <taxon>Arthropoda</taxon>
        <taxon>Crustacea</taxon>
        <taxon>Multicrustacea</taxon>
        <taxon>Malacostraca</taxon>
        <taxon>Eumalacostraca</taxon>
        <taxon>Eucarida</taxon>
        <taxon>Decapoda</taxon>
        <taxon>Dendrobranchiata</taxon>
        <taxon>Penaeoidea</taxon>
        <taxon>Penaeidae</taxon>
        <taxon>Penaeus</taxon>
    </lineage>
</organism>
<keyword evidence="4" id="KW-1185">Reference proteome</keyword>
<dbReference type="OrthoDB" id="2151530at2759"/>
<evidence type="ECO:0000313" key="4">
    <source>
        <dbReference type="Proteomes" id="UP000283509"/>
    </source>
</evidence>